<reference evidence="2 3" key="1">
    <citation type="submission" date="2024-01" db="EMBL/GenBank/DDBJ databases">
        <title>Genome insights into Plantactinospora sonchi sp. nov.</title>
        <authorList>
            <person name="Wang L."/>
        </authorList>
    </citation>
    <scope>NUCLEOTIDE SEQUENCE [LARGE SCALE GENOMIC DNA]</scope>
    <source>
        <strain evidence="2 3">NEAU-QY2</strain>
    </source>
</reference>
<organism evidence="2 3">
    <name type="scientific">Plantactinospora sonchi</name>
    <dbReference type="NCBI Taxonomy" id="1544735"/>
    <lineage>
        <taxon>Bacteria</taxon>
        <taxon>Bacillati</taxon>
        <taxon>Actinomycetota</taxon>
        <taxon>Actinomycetes</taxon>
        <taxon>Micromonosporales</taxon>
        <taxon>Micromonosporaceae</taxon>
        <taxon>Plantactinospora</taxon>
    </lineage>
</organism>
<evidence type="ECO:0000256" key="1">
    <source>
        <dbReference type="SAM" id="MobiDB-lite"/>
    </source>
</evidence>
<feature type="region of interest" description="Disordered" evidence="1">
    <location>
        <begin position="217"/>
        <end position="246"/>
    </location>
</feature>
<dbReference type="RefSeq" id="WP_331212252.1">
    <property type="nucleotide sequence ID" value="NZ_JAZGQK010000001.1"/>
</dbReference>
<proteinExistence type="predicted"/>
<sequence length="340" mass="33985">MSDFDVVLERLLSDPMFAAALSAEPDAALAGYRLDADEVALLQLQFGTDPGGQHEVESRTNQSSLFGMFTPLVGFAGAVSVVDDLHASGPGRADPAPPEVPATVPVAGTPVGGLAGLGDEIGRSIESATDAALADPAGGLAGAVTGAAGAETGFGSAGPAPVGSADPASGTCLGAGQPSAVVGFGSAEPPAVAGFGVAEPPAVVGFGVVEPPAVVGSGGAEPTAQAGFGSASPPDMPAPSVDAPAVPEGYRTRVDVDGDGEWDRHSLRGRADGGVDILVDADRDGRTDFVGHDLDADGLVDISEYDRDRDGFFEDRMYDDDGDGWMDRVVRAEPPSDSGS</sequence>
<evidence type="ECO:0008006" key="4">
    <source>
        <dbReference type="Google" id="ProtNLM"/>
    </source>
</evidence>
<dbReference type="SUPFAM" id="SSF103647">
    <property type="entry name" value="TSP type-3 repeat"/>
    <property type="match status" value="1"/>
</dbReference>
<keyword evidence="3" id="KW-1185">Reference proteome</keyword>
<name>A0ABU7RL14_9ACTN</name>
<gene>
    <name evidence="2" type="ORF">V1633_01520</name>
</gene>
<dbReference type="Proteomes" id="UP001332243">
    <property type="component" value="Unassembled WGS sequence"/>
</dbReference>
<comment type="caution">
    <text evidence="2">The sequence shown here is derived from an EMBL/GenBank/DDBJ whole genome shotgun (WGS) entry which is preliminary data.</text>
</comment>
<accession>A0ABU7RL14</accession>
<protein>
    <recommendedName>
        <fullName evidence="4">Calcium-binding protein</fullName>
    </recommendedName>
</protein>
<dbReference type="InterPro" id="IPR028974">
    <property type="entry name" value="TSP_type-3_rpt"/>
</dbReference>
<evidence type="ECO:0000313" key="2">
    <source>
        <dbReference type="EMBL" id="MEE6257166.1"/>
    </source>
</evidence>
<evidence type="ECO:0000313" key="3">
    <source>
        <dbReference type="Proteomes" id="UP001332243"/>
    </source>
</evidence>
<dbReference type="EMBL" id="JAZGQK010000001">
    <property type="protein sequence ID" value="MEE6257166.1"/>
    <property type="molecule type" value="Genomic_DNA"/>
</dbReference>